<dbReference type="EMBL" id="AEGR01000059">
    <property type="protein sequence ID" value="EGI76709.1"/>
    <property type="molecule type" value="Genomic_DNA"/>
</dbReference>
<sequence length="43" mass="4960">MIWLLAPERNAGRLCEGFEFKAWESRFIAQGKIIRVVNPILSV</sequence>
<evidence type="ECO:0000313" key="2">
    <source>
        <dbReference type="Proteomes" id="UP000016368"/>
    </source>
</evidence>
<keyword evidence="2" id="KW-1185">Reference proteome</keyword>
<comment type="caution">
    <text evidence="1">The sequence shown here is derived from an EMBL/GenBank/DDBJ whole genome shotgun (WGS) entry which is preliminary data.</text>
</comment>
<proteinExistence type="predicted"/>
<gene>
    <name evidence="1" type="ORF">HGR_09790</name>
</gene>
<accession>F3KU26</accession>
<dbReference type="AlphaFoldDB" id="F3KU26"/>
<dbReference type="Proteomes" id="UP000016368">
    <property type="component" value="Unassembled WGS sequence"/>
</dbReference>
<name>F3KU26_9BURK</name>
<organism evidence="1 2">
    <name type="scientific">Hylemonella gracilis ATCC 19624</name>
    <dbReference type="NCBI Taxonomy" id="887062"/>
    <lineage>
        <taxon>Bacteria</taxon>
        <taxon>Pseudomonadati</taxon>
        <taxon>Pseudomonadota</taxon>
        <taxon>Betaproteobacteria</taxon>
        <taxon>Burkholderiales</taxon>
        <taxon>Comamonadaceae</taxon>
        <taxon>Hylemonella</taxon>
    </lineage>
</organism>
<reference evidence="1 2" key="1">
    <citation type="journal article" date="2011" name="EMBO J.">
        <title>Structural diversity of bacterial flagellar motors.</title>
        <authorList>
            <person name="Chen S."/>
            <person name="Beeby M."/>
            <person name="Murphy G.E."/>
            <person name="Leadbetter J.R."/>
            <person name="Hendrixson D.R."/>
            <person name="Briegel A."/>
            <person name="Li Z."/>
            <person name="Shi J."/>
            <person name="Tocheva E.I."/>
            <person name="Muller A."/>
            <person name="Dobro M.J."/>
            <person name="Jensen G.J."/>
        </authorList>
    </citation>
    <scope>NUCLEOTIDE SEQUENCE [LARGE SCALE GENOMIC DNA]</scope>
    <source>
        <strain evidence="1 2">ATCC 19624</strain>
    </source>
</reference>
<evidence type="ECO:0000313" key="1">
    <source>
        <dbReference type="EMBL" id="EGI76709.1"/>
    </source>
</evidence>
<protein>
    <submittedName>
        <fullName evidence="1">Uncharacterized protein</fullName>
    </submittedName>
</protein>